<reference evidence="9 10" key="1">
    <citation type="submission" date="2014-07" db="EMBL/GenBank/DDBJ databases">
        <title>Genome of Flavobacterium reichenbachii LMG 25512.</title>
        <authorList>
            <person name="Stropko S.J."/>
            <person name="Pipes S.E."/>
            <person name="Newman J.D."/>
        </authorList>
    </citation>
    <scope>NUCLEOTIDE SEQUENCE [LARGE SCALE GENOMIC DNA]</scope>
    <source>
        <strain evidence="9 10">LMG 25512</strain>
    </source>
</reference>
<comment type="caution">
    <text evidence="9">The sequence shown here is derived from an EMBL/GenBank/DDBJ whole genome shotgun (WGS) entry which is preliminary data.</text>
</comment>
<gene>
    <name evidence="9" type="ORF">IW19_05710</name>
</gene>
<evidence type="ECO:0000256" key="8">
    <source>
        <dbReference type="ARBA" id="ARBA00049229"/>
    </source>
</evidence>
<dbReference type="OrthoDB" id="9805628at2"/>
<dbReference type="EC" id="2.6.1.42" evidence="5"/>
<dbReference type="InterPro" id="IPR001544">
    <property type="entry name" value="Aminotrans_IV"/>
</dbReference>
<dbReference type="Proteomes" id="UP000028715">
    <property type="component" value="Unassembled WGS sequence"/>
</dbReference>
<keyword evidence="9" id="KW-0808">Transferase</keyword>
<comment type="pathway">
    <text evidence="1">Amino-acid biosynthesis; L-isoleucine biosynthesis; L-isoleucine from 2-oxobutanoate: step 4/4.</text>
</comment>
<evidence type="ECO:0000256" key="3">
    <source>
        <dbReference type="ARBA" id="ARBA00005072"/>
    </source>
</evidence>
<accession>A0A085ZKU1</accession>
<evidence type="ECO:0000313" key="10">
    <source>
        <dbReference type="Proteomes" id="UP000028715"/>
    </source>
</evidence>
<evidence type="ECO:0000313" key="9">
    <source>
        <dbReference type="EMBL" id="KFF05055.1"/>
    </source>
</evidence>
<dbReference type="Pfam" id="PF01063">
    <property type="entry name" value="Aminotran_4"/>
    <property type="match status" value="1"/>
</dbReference>
<comment type="catalytic activity">
    <reaction evidence="8">
        <text>L-leucine + 2-oxoglutarate = 4-methyl-2-oxopentanoate + L-glutamate</text>
        <dbReference type="Rhea" id="RHEA:18321"/>
        <dbReference type="ChEBI" id="CHEBI:16810"/>
        <dbReference type="ChEBI" id="CHEBI:17865"/>
        <dbReference type="ChEBI" id="CHEBI:29985"/>
        <dbReference type="ChEBI" id="CHEBI:57427"/>
        <dbReference type="EC" id="2.6.1.42"/>
    </reaction>
</comment>
<dbReference type="InterPro" id="IPR050571">
    <property type="entry name" value="Class-IV_PLP-Dep_Aminotrnsfr"/>
</dbReference>
<evidence type="ECO:0000256" key="4">
    <source>
        <dbReference type="ARBA" id="ARBA00009320"/>
    </source>
</evidence>
<dbReference type="Gene3D" id="3.20.10.10">
    <property type="entry name" value="D-amino Acid Aminotransferase, subunit A, domain 2"/>
    <property type="match status" value="1"/>
</dbReference>
<dbReference type="AlphaFoldDB" id="A0A085ZKU1"/>
<dbReference type="PANTHER" id="PTHR42743:SF11">
    <property type="entry name" value="AMINODEOXYCHORISMATE LYASE"/>
    <property type="match status" value="1"/>
</dbReference>
<dbReference type="GO" id="GO:0004084">
    <property type="term" value="F:branched-chain-amino-acid transaminase activity"/>
    <property type="evidence" value="ECO:0007669"/>
    <property type="project" value="UniProtKB-EC"/>
</dbReference>
<evidence type="ECO:0000256" key="5">
    <source>
        <dbReference type="ARBA" id="ARBA00013053"/>
    </source>
</evidence>
<organism evidence="9 10">
    <name type="scientific">Flavobacterium reichenbachii</name>
    <dbReference type="NCBI Taxonomy" id="362418"/>
    <lineage>
        <taxon>Bacteria</taxon>
        <taxon>Pseudomonadati</taxon>
        <taxon>Bacteroidota</taxon>
        <taxon>Flavobacteriia</taxon>
        <taxon>Flavobacteriales</taxon>
        <taxon>Flavobacteriaceae</taxon>
        <taxon>Flavobacterium</taxon>
    </lineage>
</organism>
<keyword evidence="10" id="KW-1185">Reference proteome</keyword>
<evidence type="ECO:0000256" key="1">
    <source>
        <dbReference type="ARBA" id="ARBA00004824"/>
    </source>
</evidence>
<dbReference type="InterPro" id="IPR036038">
    <property type="entry name" value="Aminotransferase-like"/>
</dbReference>
<comment type="catalytic activity">
    <reaction evidence="7">
        <text>L-isoleucine + 2-oxoglutarate = (S)-3-methyl-2-oxopentanoate + L-glutamate</text>
        <dbReference type="Rhea" id="RHEA:24801"/>
        <dbReference type="ChEBI" id="CHEBI:16810"/>
        <dbReference type="ChEBI" id="CHEBI:29985"/>
        <dbReference type="ChEBI" id="CHEBI:35146"/>
        <dbReference type="ChEBI" id="CHEBI:58045"/>
        <dbReference type="EC" id="2.6.1.42"/>
    </reaction>
</comment>
<comment type="pathway">
    <text evidence="3">Amino-acid biosynthesis; L-leucine biosynthesis; L-leucine from 3-methyl-2-oxobutanoate: step 4/4.</text>
</comment>
<comment type="pathway">
    <text evidence="2">Amino-acid biosynthesis; L-valine biosynthesis; L-valine from pyruvate: step 4/4.</text>
</comment>
<evidence type="ECO:0000256" key="6">
    <source>
        <dbReference type="ARBA" id="ARBA00048212"/>
    </source>
</evidence>
<comment type="catalytic activity">
    <reaction evidence="6">
        <text>L-valine + 2-oxoglutarate = 3-methyl-2-oxobutanoate + L-glutamate</text>
        <dbReference type="Rhea" id="RHEA:24813"/>
        <dbReference type="ChEBI" id="CHEBI:11851"/>
        <dbReference type="ChEBI" id="CHEBI:16810"/>
        <dbReference type="ChEBI" id="CHEBI:29985"/>
        <dbReference type="ChEBI" id="CHEBI:57762"/>
        <dbReference type="EC" id="2.6.1.42"/>
    </reaction>
</comment>
<dbReference type="eggNOG" id="COG0115">
    <property type="taxonomic scope" value="Bacteria"/>
</dbReference>
<proteinExistence type="inferred from homology"/>
<name>A0A085ZKU1_9FLAO</name>
<comment type="similarity">
    <text evidence="4">Belongs to the class-IV pyridoxal-phosphate-dependent aminotransferase family.</text>
</comment>
<dbReference type="RefSeq" id="WP_035682082.1">
    <property type="nucleotide sequence ID" value="NZ_JPRL01000001.1"/>
</dbReference>
<protein>
    <recommendedName>
        <fullName evidence="5">branched-chain-amino-acid transaminase</fullName>
        <ecNumber evidence="5">2.6.1.42</ecNumber>
    </recommendedName>
</protein>
<dbReference type="InterPro" id="IPR043132">
    <property type="entry name" value="BCAT-like_C"/>
</dbReference>
<sequence>MINFNGDITAQNDNILTQNRAFLYGDGIFETLKIINNKILFLEDHYFRLMASMRVVRMEIPMNFTMEYMEEQVLKLVQQNGLSASARARITVFRNDGGLYLPQTNNVSFLIHATPLENTFYTLNTASYEVDLYKDFYVARQLLSSIKSTNKMINVTGSIFANENGLNNCILVNDSKNVVEVLQGNLFMVTGNKLITPPVSEGCLNGVMRKQILALAKKIEGIEVKEEIISPFDLQKADELFLTNVITGIQPITKYRKKDFTSNLAHLLVQKLNDSISEN</sequence>
<dbReference type="EMBL" id="JPRL01000001">
    <property type="protein sequence ID" value="KFF05055.1"/>
    <property type="molecule type" value="Genomic_DNA"/>
</dbReference>
<dbReference type="PANTHER" id="PTHR42743">
    <property type="entry name" value="AMINO-ACID AMINOTRANSFERASE"/>
    <property type="match status" value="1"/>
</dbReference>
<dbReference type="STRING" id="362418.IW19_05710"/>
<keyword evidence="9" id="KW-0032">Aminotransferase</keyword>
<dbReference type="CDD" id="cd00449">
    <property type="entry name" value="PLPDE_IV"/>
    <property type="match status" value="1"/>
</dbReference>
<evidence type="ECO:0000256" key="7">
    <source>
        <dbReference type="ARBA" id="ARBA00048798"/>
    </source>
</evidence>
<dbReference type="SUPFAM" id="SSF56752">
    <property type="entry name" value="D-aminoacid aminotransferase-like PLP-dependent enzymes"/>
    <property type="match status" value="1"/>
</dbReference>
<dbReference type="Gene3D" id="3.30.470.10">
    <property type="match status" value="1"/>
</dbReference>
<evidence type="ECO:0000256" key="2">
    <source>
        <dbReference type="ARBA" id="ARBA00004931"/>
    </source>
</evidence>
<dbReference type="GO" id="GO:0046394">
    <property type="term" value="P:carboxylic acid biosynthetic process"/>
    <property type="evidence" value="ECO:0007669"/>
    <property type="project" value="UniProtKB-ARBA"/>
</dbReference>
<dbReference type="InterPro" id="IPR043131">
    <property type="entry name" value="BCAT-like_N"/>
</dbReference>